<dbReference type="GO" id="GO:0006310">
    <property type="term" value="P:DNA recombination"/>
    <property type="evidence" value="ECO:0007669"/>
    <property type="project" value="UniProtKB-KW"/>
</dbReference>
<dbReference type="GO" id="GO:0005524">
    <property type="term" value="F:ATP binding"/>
    <property type="evidence" value="ECO:0007669"/>
    <property type="project" value="UniProtKB-KW"/>
</dbReference>
<reference evidence="8 9" key="2">
    <citation type="submission" date="2016-12" db="EMBL/GenBank/DDBJ databases">
        <title>Draft Genome Sequence of Cystobacter ferrugineus Strain Cbfe23.</title>
        <authorList>
            <person name="Akbar S."/>
            <person name="Dowd S.E."/>
            <person name="Stevens D.C."/>
        </authorList>
    </citation>
    <scope>NUCLEOTIDE SEQUENCE [LARGE SCALE GENOMIC DNA]</scope>
    <source>
        <strain evidence="8 9">Cbfe23</strain>
    </source>
</reference>
<feature type="compositionally biased region" description="Basic and acidic residues" evidence="6">
    <location>
        <begin position="248"/>
        <end position="260"/>
    </location>
</feature>
<dbReference type="Pfam" id="PF00154">
    <property type="entry name" value="RecA_N"/>
    <property type="match status" value="1"/>
</dbReference>
<keyword evidence="5" id="KW-0233">DNA recombination</keyword>
<dbReference type="STRING" id="83449.BON30_30160"/>
<keyword evidence="3" id="KW-0547">Nucleotide-binding</keyword>
<dbReference type="OrthoDB" id="5498241at2"/>
<gene>
    <name evidence="8" type="ORF">BON30_30160</name>
</gene>
<keyword evidence="9" id="KW-1185">Reference proteome</keyword>
<dbReference type="PANTHER" id="PTHR45900:SF1">
    <property type="entry name" value="MITOCHONDRIAL DNA REPAIR PROTEIN RECA HOMOLOG-RELATED"/>
    <property type="match status" value="1"/>
</dbReference>
<reference evidence="9" key="1">
    <citation type="submission" date="2016-11" db="EMBL/GenBank/DDBJ databases">
        <authorList>
            <person name="Shukria A."/>
            <person name="Stevens D.C."/>
        </authorList>
    </citation>
    <scope>NUCLEOTIDE SEQUENCE [LARGE SCALE GENOMIC DNA]</scope>
    <source>
        <strain evidence="9">Cbfe23</strain>
    </source>
</reference>
<accession>A0A1L9B3K9</accession>
<sequence length="287" mass="30365">MSATAGNLAVTVEALREQIRRLQAAPRKYLAALRTGVEPFDALLPGGGLPLGQVVELWGERASGRTSLALRAVAAAHREGRLCAYVDGPGELYPPAAVAAGVDPSRLLIVRPRTVEHLAWSAVQLVRSGAFACVVLDLTRAPPGTARGEDGVRLSPAEGKRLMDAAGRGGSLLLLLTASEAPADGMLRLRTESRGDRGLSVEVVRSRQGGLGTRTLLPWRALYPELTEGEGPWGAQLPPAEAVTVPELVREPSPEREGHRGILGQRPGRDAPMPSLRPMLASEPGLH</sequence>
<dbReference type="InterPro" id="IPR013765">
    <property type="entry name" value="DNA_recomb/repair_RecA"/>
</dbReference>
<dbReference type="EMBL" id="MPIN01000009">
    <property type="protein sequence ID" value="OJH36773.1"/>
    <property type="molecule type" value="Genomic_DNA"/>
</dbReference>
<feature type="domain" description="RecA-like N-terminal" evidence="7">
    <location>
        <begin position="18"/>
        <end position="141"/>
    </location>
</feature>
<dbReference type="RefSeq" id="WP_071901929.1">
    <property type="nucleotide sequence ID" value="NZ_MPIN01000009.1"/>
</dbReference>
<feature type="region of interest" description="Disordered" evidence="6">
    <location>
        <begin position="248"/>
        <end position="287"/>
    </location>
</feature>
<evidence type="ECO:0000256" key="2">
    <source>
        <dbReference type="ARBA" id="ARBA00015553"/>
    </source>
</evidence>
<protein>
    <recommendedName>
        <fullName evidence="2">Protein RecA</fullName>
    </recommendedName>
</protein>
<comment type="caution">
    <text evidence="8">The sequence shown here is derived from an EMBL/GenBank/DDBJ whole genome shotgun (WGS) entry which is preliminary data.</text>
</comment>
<dbReference type="InterPro" id="IPR049428">
    <property type="entry name" value="RecA-like_N"/>
</dbReference>
<evidence type="ECO:0000256" key="5">
    <source>
        <dbReference type="ARBA" id="ARBA00023172"/>
    </source>
</evidence>
<dbReference type="PANTHER" id="PTHR45900">
    <property type="entry name" value="RECA"/>
    <property type="match status" value="1"/>
</dbReference>
<evidence type="ECO:0000256" key="6">
    <source>
        <dbReference type="SAM" id="MobiDB-lite"/>
    </source>
</evidence>
<dbReference type="SUPFAM" id="SSF52540">
    <property type="entry name" value="P-loop containing nucleoside triphosphate hydrolases"/>
    <property type="match status" value="1"/>
</dbReference>
<evidence type="ECO:0000313" key="9">
    <source>
        <dbReference type="Proteomes" id="UP000182229"/>
    </source>
</evidence>
<evidence type="ECO:0000259" key="7">
    <source>
        <dbReference type="Pfam" id="PF00154"/>
    </source>
</evidence>
<evidence type="ECO:0000313" key="8">
    <source>
        <dbReference type="EMBL" id="OJH36773.1"/>
    </source>
</evidence>
<evidence type="ECO:0000256" key="4">
    <source>
        <dbReference type="ARBA" id="ARBA00022840"/>
    </source>
</evidence>
<organism evidence="8 9">
    <name type="scientific">Cystobacter ferrugineus</name>
    <dbReference type="NCBI Taxonomy" id="83449"/>
    <lineage>
        <taxon>Bacteria</taxon>
        <taxon>Pseudomonadati</taxon>
        <taxon>Myxococcota</taxon>
        <taxon>Myxococcia</taxon>
        <taxon>Myxococcales</taxon>
        <taxon>Cystobacterineae</taxon>
        <taxon>Archangiaceae</taxon>
        <taxon>Cystobacter</taxon>
    </lineage>
</organism>
<dbReference type="AlphaFoldDB" id="A0A1L9B3K9"/>
<dbReference type="GO" id="GO:0006281">
    <property type="term" value="P:DNA repair"/>
    <property type="evidence" value="ECO:0007669"/>
    <property type="project" value="InterPro"/>
</dbReference>
<dbReference type="Proteomes" id="UP000182229">
    <property type="component" value="Unassembled WGS sequence"/>
</dbReference>
<name>A0A1L9B3K9_9BACT</name>
<comment type="similarity">
    <text evidence="1">Belongs to the RecA family.</text>
</comment>
<proteinExistence type="inferred from homology"/>
<dbReference type="InterPro" id="IPR027417">
    <property type="entry name" value="P-loop_NTPase"/>
</dbReference>
<keyword evidence="4" id="KW-0067">ATP-binding</keyword>
<dbReference type="GO" id="GO:0003697">
    <property type="term" value="F:single-stranded DNA binding"/>
    <property type="evidence" value="ECO:0007669"/>
    <property type="project" value="InterPro"/>
</dbReference>
<evidence type="ECO:0000256" key="3">
    <source>
        <dbReference type="ARBA" id="ARBA00022741"/>
    </source>
</evidence>
<evidence type="ECO:0000256" key="1">
    <source>
        <dbReference type="ARBA" id="ARBA00009391"/>
    </source>
</evidence>
<dbReference type="Gene3D" id="3.40.50.300">
    <property type="entry name" value="P-loop containing nucleotide triphosphate hydrolases"/>
    <property type="match status" value="1"/>
</dbReference>